<organism evidence="1 2">
    <name type="scientific">Cajanus cajan</name>
    <name type="common">Pigeon pea</name>
    <name type="synonym">Cajanus indicus</name>
    <dbReference type="NCBI Taxonomy" id="3821"/>
    <lineage>
        <taxon>Eukaryota</taxon>
        <taxon>Viridiplantae</taxon>
        <taxon>Streptophyta</taxon>
        <taxon>Embryophyta</taxon>
        <taxon>Tracheophyta</taxon>
        <taxon>Spermatophyta</taxon>
        <taxon>Magnoliopsida</taxon>
        <taxon>eudicotyledons</taxon>
        <taxon>Gunneridae</taxon>
        <taxon>Pentapetalae</taxon>
        <taxon>rosids</taxon>
        <taxon>fabids</taxon>
        <taxon>Fabales</taxon>
        <taxon>Fabaceae</taxon>
        <taxon>Papilionoideae</taxon>
        <taxon>50 kb inversion clade</taxon>
        <taxon>NPAAA clade</taxon>
        <taxon>indigoferoid/millettioid clade</taxon>
        <taxon>Phaseoleae</taxon>
        <taxon>Cajanus</taxon>
    </lineage>
</organism>
<dbReference type="Proteomes" id="UP000075243">
    <property type="component" value="Chromosome 6"/>
</dbReference>
<accession>A0A151TE26</accession>
<dbReference type="Gramene" id="C.cajan_11193.t">
    <property type="protein sequence ID" value="C.cajan_11193.t.cds1"/>
    <property type="gene ID" value="C.cajan_11193"/>
</dbReference>
<evidence type="ECO:0000313" key="2">
    <source>
        <dbReference type="Proteomes" id="UP000075243"/>
    </source>
</evidence>
<dbReference type="AlphaFoldDB" id="A0A151TE26"/>
<reference evidence="1 2" key="1">
    <citation type="journal article" date="2012" name="Nat. Biotechnol.">
        <title>Draft genome sequence of pigeonpea (Cajanus cajan), an orphan legume crop of resource-poor farmers.</title>
        <authorList>
            <person name="Varshney R.K."/>
            <person name="Chen W."/>
            <person name="Li Y."/>
            <person name="Bharti A.K."/>
            <person name="Saxena R.K."/>
            <person name="Schlueter J.A."/>
            <person name="Donoghue M.T."/>
            <person name="Azam S."/>
            <person name="Fan G."/>
            <person name="Whaley A.M."/>
            <person name="Farmer A.D."/>
            <person name="Sheridan J."/>
            <person name="Iwata A."/>
            <person name="Tuteja R."/>
            <person name="Penmetsa R.V."/>
            <person name="Wu W."/>
            <person name="Upadhyaya H.D."/>
            <person name="Yang S.P."/>
            <person name="Shah T."/>
            <person name="Saxena K.B."/>
            <person name="Michael T."/>
            <person name="McCombie W.R."/>
            <person name="Yang B."/>
            <person name="Zhang G."/>
            <person name="Yang H."/>
            <person name="Wang J."/>
            <person name="Spillane C."/>
            <person name="Cook D.R."/>
            <person name="May G.D."/>
            <person name="Xu X."/>
            <person name="Jackson S.A."/>
        </authorList>
    </citation>
    <scope>NUCLEOTIDE SEQUENCE [LARGE SCALE GENOMIC DNA]</scope>
    <source>
        <strain evidence="2">cv. Asha</strain>
    </source>
</reference>
<dbReference type="OMA" id="ENSIHDA"/>
<keyword evidence="2" id="KW-1185">Reference proteome</keyword>
<dbReference type="InterPro" id="IPR021109">
    <property type="entry name" value="Peptidase_aspartic_dom_sf"/>
</dbReference>
<dbReference type="Gene3D" id="2.40.70.10">
    <property type="entry name" value="Acid Proteases"/>
    <property type="match status" value="1"/>
</dbReference>
<protein>
    <recommendedName>
        <fullName evidence="3">Retrotransposon gag domain-containing protein</fullName>
    </recommendedName>
</protein>
<proteinExistence type="predicted"/>
<dbReference type="CDD" id="cd00303">
    <property type="entry name" value="retropepsin_like"/>
    <property type="match status" value="1"/>
</dbReference>
<gene>
    <name evidence="1" type="ORF">KK1_011520</name>
</gene>
<dbReference type="EMBL" id="CM003608">
    <property type="protein sequence ID" value="KYP65288.1"/>
    <property type="molecule type" value="Genomic_DNA"/>
</dbReference>
<evidence type="ECO:0000313" key="1">
    <source>
        <dbReference type="EMBL" id="KYP65288.1"/>
    </source>
</evidence>
<sequence length="278" mass="31221">MNCSLLSWNAYTGLVRDRFGDVCVDLDRLSVGEYHEEFNVIIKRLNLSEQYILSCFLGGLKKDVQMLVRMFQPTTVQKAFTLARMYEATNAPSSVVLSLSLNKQKGLLGSKPGMMEKANIPFGKNFEANKSGIRSGKTLTPTYMNERRVKDLCYFCDESYSPKHSLSHKKLQIHVMVVVEGEDQTILEETDDQVGSGKEPRISVNTLTGVANFITMRVTGYLQKHPLHILIDSGSTHNFLDIQTAKKFGCKIEEREPLMVIVADGNKLNISSVVKNFT</sequence>
<evidence type="ECO:0008006" key="3">
    <source>
        <dbReference type="Google" id="ProtNLM"/>
    </source>
</evidence>
<name>A0A151TE26_CAJCA</name>